<name>A0ACA9KBR2_9GLOM</name>
<keyword evidence="2" id="KW-1185">Reference proteome</keyword>
<sequence length="284" mass="33104">MFLISLDISSETNVKEQRIENQIEDNLRENDLKKNDLKKNDLKKNDLRENDLREDNLKEDGLKKNGLRKNSLEEDNSYAKAPDENSTSIKIVTSTEISHKDNENDFERYNFPQETFIILYNSSNEFEAANDEIFSNTTEISSNTTEISSNTTNSYDFINLLEIHKNKIFTTRRMQNMASWFDVYCYKLHVAILNLAVEFSETHEIEGEPSISELSEFISEDVWKKVLQLHLKATDYPVLKNDPVMFTKLGTFVYQAVKKVLVVINSEQNTRNTIRKYDEITLDL</sequence>
<protein>
    <submittedName>
        <fullName evidence="1">17958_t:CDS:1</fullName>
    </submittedName>
</protein>
<accession>A0ACA9KBR2</accession>
<proteinExistence type="predicted"/>
<organism evidence="1 2">
    <name type="scientific">Racocetra persica</name>
    <dbReference type="NCBI Taxonomy" id="160502"/>
    <lineage>
        <taxon>Eukaryota</taxon>
        <taxon>Fungi</taxon>
        <taxon>Fungi incertae sedis</taxon>
        <taxon>Mucoromycota</taxon>
        <taxon>Glomeromycotina</taxon>
        <taxon>Glomeromycetes</taxon>
        <taxon>Diversisporales</taxon>
        <taxon>Gigasporaceae</taxon>
        <taxon>Racocetra</taxon>
    </lineage>
</organism>
<evidence type="ECO:0000313" key="2">
    <source>
        <dbReference type="Proteomes" id="UP000789920"/>
    </source>
</evidence>
<dbReference type="EMBL" id="CAJVQC010000189">
    <property type="protein sequence ID" value="CAG8463509.1"/>
    <property type="molecule type" value="Genomic_DNA"/>
</dbReference>
<evidence type="ECO:0000313" key="1">
    <source>
        <dbReference type="EMBL" id="CAG8463509.1"/>
    </source>
</evidence>
<reference evidence="1" key="1">
    <citation type="submission" date="2021-06" db="EMBL/GenBank/DDBJ databases">
        <authorList>
            <person name="Kallberg Y."/>
            <person name="Tangrot J."/>
            <person name="Rosling A."/>
        </authorList>
    </citation>
    <scope>NUCLEOTIDE SEQUENCE</scope>
    <source>
        <strain evidence="1">MA461A</strain>
    </source>
</reference>
<gene>
    <name evidence="1" type="ORF">RPERSI_LOCUS258</name>
</gene>
<dbReference type="Proteomes" id="UP000789920">
    <property type="component" value="Unassembled WGS sequence"/>
</dbReference>
<comment type="caution">
    <text evidence="1">The sequence shown here is derived from an EMBL/GenBank/DDBJ whole genome shotgun (WGS) entry which is preliminary data.</text>
</comment>